<organism evidence="2 3">
    <name type="scientific">Blumeria graminis f. sp. triticale</name>
    <dbReference type="NCBI Taxonomy" id="1689686"/>
    <lineage>
        <taxon>Eukaryota</taxon>
        <taxon>Fungi</taxon>
        <taxon>Dikarya</taxon>
        <taxon>Ascomycota</taxon>
        <taxon>Pezizomycotina</taxon>
        <taxon>Leotiomycetes</taxon>
        <taxon>Erysiphales</taxon>
        <taxon>Erysiphaceae</taxon>
        <taxon>Blumeria</taxon>
    </lineage>
</organism>
<name>A0A9W4GH04_BLUGR</name>
<proteinExistence type="predicted"/>
<gene>
    <name evidence="2" type="ORF">BGTH12_LOCUS4748</name>
</gene>
<dbReference type="EMBL" id="CAJHIT010000007">
    <property type="protein sequence ID" value="CAD6503390.1"/>
    <property type="molecule type" value="Genomic_DNA"/>
</dbReference>
<evidence type="ECO:0000256" key="1">
    <source>
        <dbReference type="SAM" id="SignalP"/>
    </source>
</evidence>
<sequence>MQLPKPILMLALLCQLVASVESQDTDLEFKCGSSNISMKRKEMQISMDRVARRSHTYFNECGITQLILSCSLEDAMVKRYDGPDFTAPSGSILLKTPVKVNHALRNFKGLTWVVLSCNKLTCEFKGVIRKTYVDMKHRTCDGISRVKAGPNSPTTHV</sequence>
<evidence type="ECO:0000313" key="2">
    <source>
        <dbReference type="EMBL" id="CAD6503390.1"/>
    </source>
</evidence>
<dbReference type="AlphaFoldDB" id="A0A9W4GH04"/>
<comment type="caution">
    <text evidence="2">The sequence shown here is derived from an EMBL/GenBank/DDBJ whole genome shotgun (WGS) entry which is preliminary data.</text>
</comment>
<protein>
    <submittedName>
        <fullName evidence="2">BgTH12-03055</fullName>
    </submittedName>
</protein>
<evidence type="ECO:0000313" key="3">
    <source>
        <dbReference type="Proteomes" id="UP000683417"/>
    </source>
</evidence>
<feature type="signal peptide" evidence="1">
    <location>
        <begin position="1"/>
        <end position="22"/>
    </location>
</feature>
<accession>A0A9W4GH04</accession>
<keyword evidence="1" id="KW-0732">Signal</keyword>
<reference evidence="2" key="1">
    <citation type="submission" date="2020-10" db="EMBL/GenBank/DDBJ databases">
        <authorList>
            <person name="Muller C M."/>
        </authorList>
    </citation>
    <scope>NUCLEOTIDE SEQUENCE</scope>
    <source>
        <strain evidence="2">THUN-12</strain>
    </source>
</reference>
<feature type="chain" id="PRO_5040846909" evidence="1">
    <location>
        <begin position="23"/>
        <end position="157"/>
    </location>
</feature>
<dbReference type="Proteomes" id="UP000683417">
    <property type="component" value="Unassembled WGS sequence"/>
</dbReference>